<sequence>MPPGVVYFQWSDRRRYESVAESELPDWTDNKMGSMVRAALWLATQVGEGNVYTKDQLRAAFPDVAQIDRRVRDLRELGWVIATNREDPQLAPNEAQFVRAGAAVWEPGVIRASRQQRQSKSLARLLEPEALRVRAFDDIRLRQAPDPEAVWGRLKDLSQPERSIILAWIAMGYRPSSSVELAWRAFRGLSEEQRQEMAVRLGELVSSELYEELPTSGGLKGAP</sequence>
<gene>
    <name evidence="1" type="ORF">B1H20_18155</name>
</gene>
<dbReference type="AlphaFoldDB" id="A0A1V0UCW7"/>
<proteinExistence type="predicted"/>
<evidence type="ECO:0000313" key="2">
    <source>
        <dbReference type="Proteomes" id="UP000192445"/>
    </source>
</evidence>
<dbReference type="OrthoDB" id="3823469at2"/>
<protein>
    <submittedName>
        <fullName evidence="1">Uncharacterized protein</fullName>
    </submittedName>
</protein>
<dbReference type="EMBL" id="CP020570">
    <property type="protein sequence ID" value="ARF63093.1"/>
    <property type="molecule type" value="Genomic_DNA"/>
</dbReference>
<dbReference type="KEGG" id="svu:B1H20_18155"/>
<accession>A0A1V0UCW7</accession>
<organism evidence="1 2">
    <name type="scientific">Streptomyces violaceoruber</name>
    <dbReference type="NCBI Taxonomy" id="1935"/>
    <lineage>
        <taxon>Bacteria</taxon>
        <taxon>Bacillati</taxon>
        <taxon>Actinomycetota</taxon>
        <taxon>Actinomycetes</taxon>
        <taxon>Kitasatosporales</taxon>
        <taxon>Streptomycetaceae</taxon>
        <taxon>Streptomyces</taxon>
        <taxon>Streptomyces violaceoruber group</taxon>
    </lineage>
</organism>
<name>A0A1V0UCW7_STRVN</name>
<evidence type="ECO:0000313" key="1">
    <source>
        <dbReference type="EMBL" id="ARF63093.1"/>
    </source>
</evidence>
<reference evidence="1 2" key="1">
    <citation type="submission" date="2017-03" db="EMBL/GenBank/DDBJ databases">
        <title>Complete Genome Sequence of a natural compounds producer, Streptomyces violaceus S21.</title>
        <authorList>
            <person name="Zhong C."/>
            <person name="Zhao Z."/>
            <person name="Fu J."/>
            <person name="Zong G."/>
            <person name="Qin R."/>
            <person name="Cao G."/>
        </authorList>
    </citation>
    <scope>NUCLEOTIDE SEQUENCE [LARGE SCALE GENOMIC DNA]</scope>
    <source>
        <strain evidence="1 2">S21</strain>
    </source>
</reference>
<dbReference type="Proteomes" id="UP000192445">
    <property type="component" value="Chromosome"/>
</dbReference>